<reference evidence="10 11" key="1">
    <citation type="submission" date="2022-02" db="EMBL/GenBank/DDBJ databases">
        <title>Uncovering new skin microbiome diversity through culturing and metagenomics.</title>
        <authorList>
            <person name="Conlan S."/>
            <person name="Deming C."/>
            <person name="Nisc Comparative Sequencing Program N."/>
            <person name="Segre J.A."/>
        </authorList>
    </citation>
    <scope>NUCLEOTIDE SEQUENCE [LARGE SCALE GENOMIC DNA]</scope>
    <source>
        <strain evidence="10 11">ACRQZ</strain>
    </source>
</reference>
<dbReference type="RefSeq" id="WP_070424262.1">
    <property type="nucleotide sequence ID" value="NZ_JAKRCV010000038.1"/>
</dbReference>
<dbReference type="Proteomes" id="UP001521931">
    <property type="component" value="Unassembled WGS sequence"/>
</dbReference>
<proteinExistence type="predicted"/>
<evidence type="ECO:0000256" key="1">
    <source>
        <dbReference type="ARBA" id="ARBA00022679"/>
    </source>
</evidence>
<evidence type="ECO:0000256" key="7">
    <source>
        <dbReference type="ARBA" id="ARBA00048696"/>
    </source>
</evidence>
<dbReference type="EMBL" id="JAKRCV010000038">
    <property type="protein sequence ID" value="MCG7322547.1"/>
    <property type="molecule type" value="Genomic_DNA"/>
</dbReference>
<keyword evidence="2" id="KW-0548">Nucleotidyltransferase</keyword>
<gene>
    <name evidence="10" type="ORF">MHL29_11735</name>
</gene>
<dbReference type="InterPro" id="IPR003812">
    <property type="entry name" value="Fido"/>
</dbReference>
<evidence type="ECO:0000256" key="2">
    <source>
        <dbReference type="ARBA" id="ARBA00022695"/>
    </source>
</evidence>
<evidence type="ECO:0000259" key="9">
    <source>
        <dbReference type="PROSITE" id="PS51459"/>
    </source>
</evidence>
<evidence type="ECO:0000256" key="4">
    <source>
        <dbReference type="ARBA" id="ARBA00022840"/>
    </source>
</evidence>
<protein>
    <recommendedName>
        <fullName evidence="5">protein adenylyltransferase</fullName>
        <ecNumber evidence="5">2.7.7.108</ecNumber>
    </recommendedName>
</protein>
<name>A0ABS9Q3U2_9MICO</name>
<comment type="catalytic activity">
    <reaction evidence="6">
        <text>L-threonyl-[protein] + ATP = 3-O-(5'-adenylyl)-L-threonyl-[protein] + diphosphate</text>
        <dbReference type="Rhea" id="RHEA:54292"/>
        <dbReference type="Rhea" id="RHEA-COMP:11060"/>
        <dbReference type="Rhea" id="RHEA-COMP:13847"/>
        <dbReference type="ChEBI" id="CHEBI:30013"/>
        <dbReference type="ChEBI" id="CHEBI:30616"/>
        <dbReference type="ChEBI" id="CHEBI:33019"/>
        <dbReference type="ChEBI" id="CHEBI:138113"/>
        <dbReference type="EC" id="2.7.7.108"/>
    </reaction>
</comment>
<evidence type="ECO:0000256" key="6">
    <source>
        <dbReference type="ARBA" id="ARBA00047939"/>
    </source>
</evidence>
<accession>A0ABS9Q3U2</accession>
<keyword evidence="3" id="KW-0547">Nucleotide-binding</keyword>
<dbReference type="PROSITE" id="PS51459">
    <property type="entry name" value="FIDO"/>
    <property type="match status" value="1"/>
</dbReference>
<keyword evidence="1" id="KW-0808">Transferase</keyword>
<dbReference type="Pfam" id="PF02661">
    <property type="entry name" value="Fic"/>
    <property type="match status" value="1"/>
</dbReference>
<feature type="region of interest" description="Disordered" evidence="8">
    <location>
        <begin position="207"/>
        <end position="268"/>
    </location>
</feature>
<organism evidence="10 11">
    <name type="scientific">Arsenicicoccus bolidensis</name>
    <dbReference type="NCBI Taxonomy" id="229480"/>
    <lineage>
        <taxon>Bacteria</taxon>
        <taxon>Bacillati</taxon>
        <taxon>Actinomycetota</taxon>
        <taxon>Actinomycetes</taxon>
        <taxon>Micrococcales</taxon>
        <taxon>Intrasporangiaceae</taxon>
        <taxon>Arsenicicoccus</taxon>
    </lineage>
</organism>
<evidence type="ECO:0000256" key="8">
    <source>
        <dbReference type="SAM" id="MobiDB-lite"/>
    </source>
</evidence>
<dbReference type="Gene3D" id="1.10.3290.10">
    <property type="entry name" value="Fido-like domain"/>
    <property type="match status" value="1"/>
</dbReference>
<evidence type="ECO:0000313" key="11">
    <source>
        <dbReference type="Proteomes" id="UP001521931"/>
    </source>
</evidence>
<comment type="catalytic activity">
    <reaction evidence="7">
        <text>L-tyrosyl-[protein] + ATP = O-(5'-adenylyl)-L-tyrosyl-[protein] + diphosphate</text>
        <dbReference type="Rhea" id="RHEA:54288"/>
        <dbReference type="Rhea" id="RHEA-COMP:10136"/>
        <dbReference type="Rhea" id="RHEA-COMP:13846"/>
        <dbReference type="ChEBI" id="CHEBI:30616"/>
        <dbReference type="ChEBI" id="CHEBI:33019"/>
        <dbReference type="ChEBI" id="CHEBI:46858"/>
        <dbReference type="ChEBI" id="CHEBI:83624"/>
        <dbReference type="EC" id="2.7.7.108"/>
    </reaction>
</comment>
<feature type="compositionally biased region" description="Low complexity" evidence="8">
    <location>
        <begin position="220"/>
        <end position="248"/>
    </location>
</feature>
<dbReference type="SUPFAM" id="SSF140931">
    <property type="entry name" value="Fic-like"/>
    <property type="match status" value="1"/>
</dbReference>
<feature type="domain" description="Fido" evidence="9">
    <location>
        <begin position="57"/>
        <end position="202"/>
    </location>
</feature>
<evidence type="ECO:0000313" key="10">
    <source>
        <dbReference type="EMBL" id="MCG7322547.1"/>
    </source>
</evidence>
<evidence type="ECO:0000256" key="5">
    <source>
        <dbReference type="ARBA" id="ARBA00034531"/>
    </source>
</evidence>
<sequence length="268" mass="29633">MAFDTWESYFYPPPDEGTLRNLFDERDPVVLTRLEYVETARRQRELLAGQVAIPKTYDADHVRAIHRHLFQDVYAWAGEFRSVNISKGAGRGFGDVKTGEVDQLLDDVRKRVAGTDWGRLDRDTFAERAATVFAYLNQAHPFREGNGRTGKVFMEHVAERSRFTLDFGQVTPDVWNQASQLSRPDMFSYAPEPASLVPVFRAIAAPRTSGPSTSAPPGPGRSAARASYPRAATQATNQPPQTGPQRGPQARHGGPYMPGRGSGTGQGR</sequence>
<dbReference type="PANTHER" id="PTHR39560:SF1">
    <property type="entry name" value="PROTEIN ADENYLYLTRANSFERASE FIC-RELATED"/>
    <property type="match status" value="1"/>
</dbReference>
<dbReference type="EC" id="2.7.7.108" evidence="5"/>
<comment type="caution">
    <text evidence="10">The sequence shown here is derived from an EMBL/GenBank/DDBJ whole genome shotgun (WGS) entry which is preliminary data.</text>
</comment>
<dbReference type="InterPro" id="IPR036597">
    <property type="entry name" value="Fido-like_dom_sf"/>
</dbReference>
<evidence type="ECO:0000256" key="3">
    <source>
        <dbReference type="ARBA" id="ARBA00022741"/>
    </source>
</evidence>
<dbReference type="PANTHER" id="PTHR39560">
    <property type="entry name" value="PROTEIN ADENYLYLTRANSFERASE FIC-RELATED"/>
    <property type="match status" value="1"/>
</dbReference>
<keyword evidence="11" id="KW-1185">Reference proteome</keyword>
<keyword evidence="4" id="KW-0067">ATP-binding</keyword>